<reference evidence="3 4" key="1">
    <citation type="submission" date="2023-08" db="EMBL/GenBank/DDBJ databases">
        <title>Black Yeasts Isolated from many extreme environments.</title>
        <authorList>
            <person name="Coleine C."/>
            <person name="Stajich J.E."/>
            <person name="Selbmann L."/>
        </authorList>
    </citation>
    <scope>NUCLEOTIDE SEQUENCE [LARGE SCALE GENOMIC DNA]</scope>
    <source>
        <strain evidence="3 4">CCFEE 5386</strain>
    </source>
</reference>
<dbReference type="InterPro" id="IPR036908">
    <property type="entry name" value="RlpA-like_sf"/>
</dbReference>
<evidence type="ECO:0000256" key="1">
    <source>
        <dbReference type="ARBA" id="ARBA00022729"/>
    </source>
</evidence>
<sequence>MYSKNIFAAGALLSVVAAVPMAKRDIVWVTETDEATVTVPVTTTIWVNAGESVPATSAAATTSTVSHFGHHRSHSTSTVHSTVTVSAIVSSVTSVAAPATTSSSVYVAPTTPSTSVYVAPTTSTSVYVAPTTSTSVYVAPTTSTSVYVAPTTSTSIYVAPTTSTSVYVAPTTSTSIYVAPNTSTPAASITLSTYQAAVSTTAAATTAAAAASGTTPSGATYTGDITHYDVGEGSCGWTNSDSEAVVAIPHGMMNNGANPNNNPLCGQMITISYAGATTQAKIVDTCGGCDGAAIDLSPTLFTTVAPSGDGRVHGVEWWFDGSA</sequence>
<dbReference type="EMBL" id="JAVRRR010000123">
    <property type="protein sequence ID" value="KAK5145843.1"/>
    <property type="molecule type" value="Genomic_DNA"/>
</dbReference>
<keyword evidence="4" id="KW-1185">Reference proteome</keyword>
<evidence type="ECO:0000256" key="2">
    <source>
        <dbReference type="SAM" id="SignalP"/>
    </source>
</evidence>
<dbReference type="PANTHER" id="PTHR31836:SF28">
    <property type="entry name" value="SRCR DOMAIN-CONTAINING PROTEIN-RELATED"/>
    <property type="match status" value="1"/>
</dbReference>
<accession>A0ABR0LA80</accession>
<name>A0ABR0LA80_9PEZI</name>
<dbReference type="PANTHER" id="PTHR31836">
    <property type="match status" value="1"/>
</dbReference>
<keyword evidence="1 2" id="KW-0732">Signal</keyword>
<organism evidence="3 4">
    <name type="scientific">Rachicladosporium monterosium</name>
    <dbReference type="NCBI Taxonomy" id="1507873"/>
    <lineage>
        <taxon>Eukaryota</taxon>
        <taxon>Fungi</taxon>
        <taxon>Dikarya</taxon>
        <taxon>Ascomycota</taxon>
        <taxon>Pezizomycotina</taxon>
        <taxon>Dothideomycetes</taxon>
        <taxon>Dothideomycetidae</taxon>
        <taxon>Cladosporiales</taxon>
        <taxon>Cladosporiaceae</taxon>
        <taxon>Rachicladosporium</taxon>
    </lineage>
</organism>
<dbReference type="Gene3D" id="2.40.40.10">
    <property type="entry name" value="RlpA-like domain"/>
    <property type="match status" value="1"/>
</dbReference>
<feature type="chain" id="PRO_5046891686" description="RlpA-like protein double-psi beta-barrel domain-containing protein" evidence="2">
    <location>
        <begin position="19"/>
        <end position="323"/>
    </location>
</feature>
<dbReference type="InterPro" id="IPR051477">
    <property type="entry name" value="Expansin_CellWall"/>
</dbReference>
<dbReference type="Proteomes" id="UP001308179">
    <property type="component" value="Unassembled WGS sequence"/>
</dbReference>
<evidence type="ECO:0008006" key="5">
    <source>
        <dbReference type="Google" id="ProtNLM"/>
    </source>
</evidence>
<feature type="signal peptide" evidence="2">
    <location>
        <begin position="1"/>
        <end position="18"/>
    </location>
</feature>
<dbReference type="CDD" id="cd22191">
    <property type="entry name" value="DPBB_RlpA_EXP_N-like"/>
    <property type="match status" value="1"/>
</dbReference>
<dbReference type="SUPFAM" id="SSF50685">
    <property type="entry name" value="Barwin-like endoglucanases"/>
    <property type="match status" value="1"/>
</dbReference>
<evidence type="ECO:0000313" key="3">
    <source>
        <dbReference type="EMBL" id="KAK5145843.1"/>
    </source>
</evidence>
<comment type="caution">
    <text evidence="3">The sequence shown here is derived from an EMBL/GenBank/DDBJ whole genome shotgun (WGS) entry which is preliminary data.</text>
</comment>
<protein>
    <recommendedName>
        <fullName evidence="5">RlpA-like protein double-psi beta-barrel domain-containing protein</fullName>
    </recommendedName>
</protein>
<gene>
    <name evidence="3" type="ORF">LTR32_002472</name>
</gene>
<evidence type="ECO:0000313" key="4">
    <source>
        <dbReference type="Proteomes" id="UP001308179"/>
    </source>
</evidence>
<proteinExistence type="predicted"/>